<evidence type="ECO:0000256" key="8">
    <source>
        <dbReference type="ARBA" id="ARBA00023136"/>
    </source>
</evidence>
<dbReference type="EC" id="7.1.1.9" evidence="10"/>
<organism evidence="12 13">
    <name type="scientific">Streptomyces sulfonofaciens</name>
    <dbReference type="NCBI Taxonomy" id="68272"/>
    <lineage>
        <taxon>Bacteria</taxon>
        <taxon>Bacillati</taxon>
        <taxon>Actinomycetota</taxon>
        <taxon>Actinomycetes</taxon>
        <taxon>Kitasatosporales</taxon>
        <taxon>Streptomycetaceae</taxon>
        <taxon>Streptomyces</taxon>
    </lineage>
</organism>
<evidence type="ECO:0000256" key="6">
    <source>
        <dbReference type="ARBA" id="ARBA00022967"/>
    </source>
</evidence>
<evidence type="ECO:0000256" key="1">
    <source>
        <dbReference type="ARBA" id="ARBA00002536"/>
    </source>
</evidence>
<comment type="function">
    <text evidence="1 10">Part of cytochrome c oxidase, its function is unknown.</text>
</comment>
<gene>
    <name evidence="12" type="ORF">GCM10018793_64450</name>
</gene>
<evidence type="ECO:0000256" key="5">
    <source>
        <dbReference type="ARBA" id="ARBA00022692"/>
    </source>
</evidence>
<comment type="catalytic activity">
    <reaction evidence="9 10">
        <text>4 Fe(II)-[cytochrome c] + O2 + 8 H(+)(in) = 4 Fe(III)-[cytochrome c] + 2 H2O + 4 H(+)(out)</text>
        <dbReference type="Rhea" id="RHEA:11436"/>
        <dbReference type="Rhea" id="RHEA-COMP:10350"/>
        <dbReference type="Rhea" id="RHEA-COMP:14399"/>
        <dbReference type="ChEBI" id="CHEBI:15377"/>
        <dbReference type="ChEBI" id="CHEBI:15378"/>
        <dbReference type="ChEBI" id="CHEBI:15379"/>
        <dbReference type="ChEBI" id="CHEBI:29033"/>
        <dbReference type="ChEBI" id="CHEBI:29034"/>
        <dbReference type="EC" id="7.1.1.9"/>
    </reaction>
</comment>
<dbReference type="GO" id="GO:0004129">
    <property type="term" value="F:cytochrome-c oxidase activity"/>
    <property type="evidence" value="ECO:0007669"/>
    <property type="project" value="UniProtKB-EC"/>
</dbReference>
<evidence type="ECO:0000256" key="4">
    <source>
        <dbReference type="ARBA" id="ARBA00022475"/>
    </source>
</evidence>
<name>A0A919GMQ1_9ACTN</name>
<keyword evidence="13" id="KW-1185">Reference proteome</keyword>
<evidence type="ECO:0000256" key="3">
    <source>
        <dbReference type="ARBA" id="ARBA00006870"/>
    </source>
</evidence>
<dbReference type="Pfam" id="PF12270">
    <property type="entry name" value="Cyt_c_ox_IV"/>
    <property type="match status" value="1"/>
</dbReference>
<evidence type="ECO:0000256" key="11">
    <source>
        <dbReference type="SAM" id="Phobius"/>
    </source>
</evidence>
<dbReference type="Proteomes" id="UP000603708">
    <property type="component" value="Unassembled WGS sequence"/>
</dbReference>
<dbReference type="InterPro" id="IPR021050">
    <property type="entry name" value="Cyt_c_oxidase_su4_actinobac"/>
</dbReference>
<accession>A0A919GMQ1</accession>
<feature type="transmembrane region" description="Helical" evidence="11">
    <location>
        <begin position="6"/>
        <end position="25"/>
    </location>
</feature>
<comment type="caution">
    <text evidence="12">The sequence shown here is derived from an EMBL/GenBank/DDBJ whole genome shotgun (WGS) entry which is preliminary data.</text>
</comment>
<comment type="subunit">
    <text evidence="10">Associates with subunits I, II and III to form cytochrome c oxidase.</text>
</comment>
<comment type="similarity">
    <text evidence="3 10">Belongs to the cytochrome c oxidase bacterial subunit CtaF family.</text>
</comment>
<evidence type="ECO:0000256" key="7">
    <source>
        <dbReference type="ARBA" id="ARBA00022989"/>
    </source>
</evidence>
<reference evidence="12" key="1">
    <citation type="journal article" date="2014" name="Int. J. Syst. Evol. Microbiol.">
        <title>Complete genome sequence of Corynebacterium casei LMG S-19264T (=DSM 44701T), isolated from a smear-ripened cheese.</title>
        <authorList>
            <consortium name="US DOE Joint Genome Institute (JGI-PGF)"/>
            <person name="Walter F."/>
            <person name="Albersmeier A."/>
            <person name="Kalinowski J."/>
            <person name="Ruckert C."/>
        </authorList>
    </citation>
    <scope>NUCLEOTIDE SEQUENCE</scope>
    <source>
        <strain evidence="12">JCM 5069</strain>
    </source>
</reference>
<dbReference type="PIRSF" id="PIRSF017385">
    <property type="entry name" value="CtaF"/>
    <property type="match status" value="1"/>
</dbReference>
<keyword evidence="4 10" id="KW-1003">Cell membrane</keyword>
<reference evidence="12" key="2">
    <citation type="submission" date="2020-09" db="EMBL/GenBank/DDBJ databases">
        <authorList>
            <person name="Sun Q."/>
            <person name="Ohkuma M."/>
        </authorList>
    </citation>
    <scope>NUCLEOTIDE SEQUENCE</scope>
    <source>
        <strain evidence="12">JCM 5069</strain>
    </source>
</reference>
<comment type="subcellular location">
    <subcellularLocation>
        <location evidence="2">Cell membrane</location>
        <topology evidence="2">Multi-pass membrane protein</topology>
    </subcellularLocation>
</comment>
<keyword evidence="7 11" id="KW-1133">Transmembrane helix</keyword>
<feature type="transmembrane region" description="Helical" evidence="11">
    <location>
        <begin position="89"/>
        <end position="122"/>
    </location>
</feature>
<keyword evidence="6 10" id="KW-1278">Translocase</keyword>
<evidence type="ECO:0000313" key="13">
    <source>
        <dbReference type="Proteomes" id="UP000603708"/>
    </source>
</evidence>
<evidence type="ECO:0000313" key="12">
    <source>
        <dbReference type="EMBL" id="GHH87665.1"/>
    </source>
</evidence>
<evidence type="ECO:0000256" key="2">
    <source>
        <dbReference type="ARBA" id="ARBA00004651"/>
    </source>
</evidence>
<protein>
    <recommendedName>
        <fullName evidence="10">Cytochrome c oxidase polypeptide 4</fullName>
        <ecNumber evidence="10">7.1.1.9</ecNumber>
    </recommendedName>
    <alternativeName>
        <fullName evidence="10">Cytochrome aa3 subunit 4</fullName>
    </alternativeName>
    <alternativeName>
        <fullName evidence="10">Cytochrome c oxidase polypeptide IV</fullName>
    </alternativeName>
</protein>
<keyword evidence="8 10" id="KW-0472">Membrane</keyword>
<sequence length="131" mass="13943">MRTEALLFAGVAAFFAVAGAVYGWLSADPTGTCALGLAFLMAALVAFFLGAQYRRRGPRPQDRPDAEVADATGPVEFFPPYSPWPLTTAAGFTLLCLGVVYGLWLFLLGLGLVSHGVFGMAFQYADRSGSR</sequence>
<feature type="transmembrane region" description="Helical" evidence="11">
    <location>
        <begin position="32"/>
        <end position="53"/>
    </location>
</feature>
<dbReference type="GO" id="GO:0005886">
    <property type="term" value="C:plasma membrane"/>
    <property type="evidence" value="ECO:0007669"/>
    <property type="project" value="UniProtKB-SubCell"/>
</dbReference>
<dbReference type="EMBL" id="BNCD01000029">
    <property type="protein sequence ID" value="GHH87665.1"/>
    <property type="molecule type" value="Genomic_DNA"/>
</dbReference>
<dbReference type="RefSeq" id="WP_189938219.1">
    <property type="nucleotide sequence ID" value="NZ_BNCD01000029.1"/>
</dbReference>
<evidence type="ECO:0000256" key="9">
    <source>
        <dbReference type="ARBA" id="ARBA00047816"/>
    </source>
</evidence>
<dbReference type="AlphaFoldDB" id="A0A919GMQ1"/>
<keyword evidence="5 11" id="KW-0812">Transmembrane</keyword>
<proteinExistence type="inferred from homology"/>
<dbReference type="GO" id="GO:0022900">
    <property type="term" value="P:electron transport chain"/>
    <property type="evidence" value="ECO:0007669"/>
    <property type="project" value="InterPro"/>
</dbReference>
<evidence type="ECO:0000256" key="10">
    <source>
        <dbReference type="PIRNR" id="PIRNR017385"/>
    </source>
</evidence>